<evidence type="ECO:0000256" key="8">
    <source>
        <dbReference type="SAM" id="Phobius"/>
    </source>
</evidence>
<sequence length="530" mass="54984">MDAIRTLLESQLLFSLFLTVALGYVVGEVNIKGFSLGSGAVLFVGLAVGGFAPKSAPPGLLGTLGLLLFLYGVGIQYGAQFFKGLTSANGLKANASALFGVVGAGVLAVALVPMFGIKLDESLGLFAGSGTSTATLQAIIAALHSDGASVGYSVAYPIGVAGPILGLYVLHAVLKPKIVQPAAKVIETAEILVKNAEFIGMKFSALTSRLPPGVAIAAVRRDKHNQIPTEDLVIRADDVLLATGTDPVALKQAAETFGVLQTGRITSDREDLDYLRVFASSKAVVGLALGDIRFPEGVICSIAHVRRADADMLPNPDLILEVGDRVGLLVNRAHIKAVRKLFGDSIKGTAELSFISIGMGAALGLLLGLIPITVPGVGKLTLGLAALLLLALYLGKIRRSGPFIWTMPLSANLVLRNFGLTIFLAQVGIASGPKFFATVGTAGVSFLLYSLAIAFALVLITAVFCLWVFKLPFDMAVGVISGATGNPAILGFGNRIAPTDQPDIGYAMIFPSMTIAKILFVQIAAALMGG</sequence>
<evidence type="ECO:0000259" key="9">
    <source>
        <dbReference type="PROSITE" id="PS51202"/>
    </source>
</evidence>
<feature type="transmembrane region" description="Helical" evidence="8">
    <location>
        <begin position="376"/>
        <end position="394"/>
    </location>
</feature>
<dbReference type="EMBL" id="LODL01000007">
    <property type="protein sequence ID" value="KXB32037.1"/>
    <property type="molecule type" value="Genomic_DNA"/>
</dbReference>
<feature type="transmembrane region" description="Helical" evidence="8">
    <location>
        <begin position="97"/>
        <end position="116"/>
    </location>
</feature>
<evidence type="ECO:0000256" key="4">
    <source>
        <dbReference type="ARBA" id="ARBA00022475"/>
    </source>
</evidence>
<keyword evidence="5 8" id="KW-0812">Transmembrane</keyword>
<proteinExistence type="inferred from homology"/>
<dbReference type="GO" id="GO:0006813">
    <property type="term" value="P:potassium ion transport"/>
    <property type="evidence" value="ECO:0007669"/>
    <property type="project" value="InterPro"/>
</dbReference>
<dbReference type="Pfam" id="PF06826">
    <property type="entry name" value="Asp-Al_Ex"/>
    <property type="match status" value="2"/>
</dbReference>
<keyword evidence="3" id="KW-0813">Transport</keyword>
<feature type="transmembrane region" description="Helical" evidence="8">
    <location>
        <begin position="414"/>
        <end position="436"/>
    </location>
</feature>
<comment type="similarity">
    <text evidence="2">Belongs to the AAE transporter (TC 2.A.81) family.</text>
</comment>
<accession>A0A133XM61</accession>
<keyword evidence="7 8" id="KW-0472">Membrane</keyword>
<dbReference type="AlphaFoldDB" id="A0A133XM61"/>
<dbReference type="PANTHER" id="PTHR30445">
    <property type="entry name" value="K(+)_H(+) ANTIPORTER SUBUNIT KHTT"/>
    <property type="match status" value="1"/>
</dbReference>
<feature type="transmembrane region" description="Helical" evidence="8">
    <location>
        <begin position="59"/>
        <end position="77"/>
    </location>
</feature>
<dbReference type="Gene3D" id="3.30.70.1450">
    <property type="entry name" value="Regulator of K+ conductance, C-terminal domain"/>
    <property type="match status" value="2"/>
</dbReference>
<name>A0A133XM61_9RHOO</name>
<feature type="transmembrane region" description="Helical" evidence="8">
    <location>
        <begin position="33"/>
        <end position="52"/>
    </location>
</feature>
<feature type="transmembrane region" description="Helical" evidence="8">
    <location>
        <begin position="504"/>
        <end position="527"/>
    </location>
</feature>
<gene>
    <name evidence="10" type="ORF">AT959_02955</name>
</gene>
<dbReference type="InterPro" id="IPR050144">
    <property type="entry name" value="AAE_transporter"/>
</dbReference>
<evidence type="ECO:0000256" key="3">
    <source>
        <dbReference type="ARBA" id="ARBA00022448"/>
    </source>
</evidence>
<evidence type="ECO:0000313" key="11">
    <source>
        <dbReference type="Proteomes" id="UP000070186"/>
    </source>
</evidence>
<dbReference type="STRING" id="281362.AT959_02955"/>
<feature type="domain" description="RCK C-terminal" evidence="9">
    <location>
        <begin position="176"/>
        <end position="259"/>
    </location>
</feature>
<dbReference type="SUPFAM" id="SSF116726">
    <property type="entry name" value="TrkA C-terminal domain-like"/>
    <property type="match status" value="2"/>
</dbReference>
<dbReference type="InterPro" id="IPR006037">
    <property type="entry name" value="RCK_C"/>
</dbReference>
<protein>
    <submittedName>
        <fullName evidence="10">YidE/YbjL duplication</fullName>
    </submittedName>
</protein>
<comment type="subcellular location">
    <subcellularLocation>
        <location evidence="1">Cell membrane</location>
        <topology evidence="1">Multi-pass membrane protein</topology>
    </subcellularLocation>
</comment>
<keyword evidence="11" id="KW-1185">Reference proteome</keyword>
<feature type="transmembrane region" description="Helical" evidence="8">
    <location>
        <begin position="349"/>
        <end position="370"/>
    </location>
</feature>
<evidence type="ECO:0000256" key="1">
    <source>
        <dbReference type="ARBA" id="ARBA00004651"/>
    </source>
</evidence>
<dbReference type="NCBIfam" id="TIGR01625">
    <property type="entry name" value="YidE_YbjL_dupl"/>
    <property type="match status" value="2"/>
</dbReference>
<dbReference type="Proteomes" id="UP000070186">
    <property type="component" value="Unassembled WGS sequence"/>
</dbReference>
<dbReference type="Pfam" id="PF02080">
    <property type="entry name" value="TrkA_C"/>
    <property type="match status" value="2"/>
</dbReference>
<dbReference type="InterPro" id="IPR006512">
    <property type="entry name" value="YidE_YbjL"/>
</dbReference>
<evidence type="ECO:0000256" key="6">
    <source>
        <dbReference type="ARBA" id="ARBA00022989"/>
    </source>
</evidence>
<dbReference type="GO" id="GO:0005886">
    <property type="term" value="C:plasma membrane"/>
    <property type="evidence" value="ECO:0007669"/>
    <property type="project" value="UniProtKB-SubCell"/>
</dbReference>
<dbReference type="GO" id="GO:0008324">
    <property type="term" value="F:monoatomic cation transmembrane transporter activity"/>
    <property type="evidence" value="ECO:0007669"/>
    <property type="project" value="InterPro"/>
</dbReference>
<dbReference type="InterPro" id="IPR036721">
    <property type="entry name" value="RCK_C_sf"/>
</dbReference>
<evidence type="ECO:0000313" key="10">
    <source>
        <dbReference type="EMBL" id="KXB32037.1"/>
    </source>
</evidence>
<feature type="domain" description="RCK C-terminal" evidence="9">
    <location>
        <begin position="260"/>
        <end position="344"/>
    </location>
</feature>
<dbReference type="RefSeq" id="WP_066880413.1">
    <property type="nucleotide sequence ID" value="NZ_LODL01000007.1"/>
</dbReference>
<feature type="transmembrane region" description="Helical" evidence="8">
    <location>
        <begin position="155"/>
        <end position="174"/>
    </location>
</feature>
<feature type="transmembrane region" description="Helical" evidence="8">
    <location>
        <begin position="448"/>
        <end position="469"/>
    </location>
</feature>
<comment type="caution">
    <text evidence="10">The sequence shown here is derived from an EMBL/GenBank/DDBJ whole genome shotgun (WGS) entry which is preliminary data.</text>
</comment>
<organism evidence="10 11">
    <name type="scientific">Dechloromonas denitrificans</name>
    <dbReference type="NCBI Taxonomy" id="281362"/>
    <lineage>
        <taxon>Bacteria</taxon>
        <taxon>Pseudomonadati</taxon>
        <taxon>Pseudomonadota</taxon>
        <taxon>Betaproteobacteria</taxon>
        <taxon>Rhodocyclales</taxon>
        <taxon>Azonexaceae</taxon>
        <taxon>Dechloromonas</taxon>
    </lineage>
</organism>
<keyword evidence="6 8" id="KW-1133">Transmembrane helix</keyword>
<keyword evidence="4" id="KW-1003">Cell membrane</keyword>
<feature type="transmembrane region" description="Helical" evidence="8">
    <location>
        <begin position="476"/>
        <end position="492"/>
    </location>
</feature>
<dbReference type="PANTHER" id="PTHR30445:SF3">
    <property type="entry name" value="TRANSPORT PROTEIN YIDE-RELATED"/>
    <property type="match status" value="1"/>
</dbReference>
<dbReference type="PROSITE" id="PS51202">
    <property type="entry name" value="RCK_C"/>
    <property type="match status" value="2"/>
</dbReference>
<evidence type="ECO:0000256" key="5">
    <source>
        <dbReference type="ARBA" id="ARBA00022692"/>
    </source>
</evidence>
<evidence type="ECO:0000256" key="2">
    <source>
        <dbReference type="ARBA" id="ARBA00009854"/>
    </source>
</evidence>
<reference evidence="10 11" key="1">
    <citation type="submission" date="2015-12" db="EMBL/GenBank/DDBJ databases">
        <title>Nitrous oxide reduction kinetics distinguish bacteria harboring typical versus atypical NosZ.</title>
        <authorList>
            <person name="Yoon S."/>
            <person name="Nissen S."/>
            <person name="Park D."/>
            <person name="Sanford R.A."/>
            <person name="Loeffler F.E."/>
        </authorList>
    </citation>
    <scope>NUCLEOTIDE SEQUENCE [LARGE SCALE GENOMIC DNA]</scope>
    <source>
        <strain evidence="10 11">ATCC BAA-841</strain>
    </source>
</reference>
<evidence type="ECO:0000256" key="7">
    <source>
        <dbReference type="ARBA" id="ARBA00023136"/>
    </source>
</evidence>